<dbReference type="SUPFAM" id="SSF158472">
    <property type="entry name" value="HAMP domain-like"/>
    <property type="match status" value="1"/>
</dbReference>
<keyword evidence="11 19" id="KW-0418">Kinase</keyword>
<keyword evidence="8 19" id="KW-0808">Transferase</keyword>
<feature type="domain" description="HAMP" evidence="18">
    <location>
        <begin position="195"/>
        <end position="248"/>
    </location>
</feature>
<dbReference type="RefSeq" id="WP_371149844.1">
    <property type="nucleotide sequence ID" value="NZ_JBFSOO010000001.1"/>
</dbReference>
<protein>
    <recommendedName>
        <fullName evidence="4">histidine kinase</fullName>
        <ecNumber evidence="4">2.7.13.3</ecNumber>
    </recommendedName>
</protein>
<dbReference type="InterPro" id="IPR003660">
    <property type="entry name" value="HAMP_dom"/>
</dbReference>
<feature type="domain" description="Histidine kinase" evidence="17">
    <location>
        <begin position="256"/>
        <end position="468"/>
    </location>
</feature>
<dbReference type="NCBIfam" id="TIGR01386">
    <property type="entry name" value="cztS_silS_copS"/>
    <property type="match status" value="1"/>
</dbReference>
<evidence type="ECO:0000256" key="2">
    <source>
        <dbReference type="ARBA" id="ARBA00004141"/>
    </source>
</evidence>
<dbReference type="InterPro" id="IPR006290">
    <property type="entry name" value="CztS_silS_copS"/>
</dbReference>
<dbReference type="Pfam" id="PF02518">
    <property type="entry name" value="HATPase_c"/>
    <property type="match status" value="1"/>
</dbReference>
<dbReference type="SMART" id="SM00304">
    <property type="entry name" value="HAMP"/>
    <property type="match status" value="1"/>
</dbReference>
<evidence type="ECO:0000256" key="15">
    <source>
        <dbReference type="ARBA" id="ARBA00023136"/>
    </source>
</evidence>
<dbReference type="CDD" id="cd00075">
    <property type="entry name" value="HATPase"/>
    <property type="match status" value="1"/>
</dbReference>
<name>A0ABV4JR94_9BACT</name>
<dbReference type="Pfam" id="PF00512">
    <property type="entry name" value="HisKA"/>
    <property type="match status" value="1"/>
</dbReference>
<evidence type="ECO:0000313" key="19">
    <source>
        <dbReference type="EMBL" id="MEZ6852285.1"/>
    </source>
</evidence>
<keyword evidence="12" id="KW-0067">ATP-binding</keyword>
<evidence type="ECO:0000256" key="16">
    <source>
        <dbReference type="SAM" id="Phobius"/>
    </source>
</evidence>
<evidence type="ECO:0000256" key="1">
    <source>
        <dbReference type="ARBA" id="ARBA00000085"/>
    </source>
</evidence>
<dbReference type="InterPro" id="IPR050428">
    <property type="entry name" value="TCS_sensor_his_kinase"/>
</dbReference>
<keyword evidence="13 16" id="KW-1133">Transmembrane helix</keyword>
<dbReference type="Proteomes" id="UP001568358">
    <property type="component" value="Unassembled WGS sequence"/>
</dbReference>
<dbReference type="CDD" id="cd06225">
    <property type="entry name" value="HAMP"/>
    <property type="match status" value="1"/>
</dbReference>
<dbReference type="InterPro" id="IPR005467">
    <property type="entry name" value="His_kinase_dom"/>
</dbReference>
<dbReference type="SMART" id="SM00387">
    <property type="entry name" value="HATPase_c"/>
    <property type="match status" value="1"/>
</dbReference>
<reference evidence="19 20" key="1">
    <citation type="submission" date="2024-07" db="EMBL/GenBank/DDBJ databases">
        <title>Active virus-host system and metabolic interactions in a Lokiarchaeon culture.</title>
        <authorList>
            <person name="Ponce Toledo R.I."/>
            <person name="Rodrigues Oliveira T."/>
            <person name="Schleper C."/>
        </authorList>
    </citation>
    <scope>NUCLEOTIDE SEQUENCE [LARGE SCALE GENOMIC DNA]</scope>
    <source>
        <strain evidence="19 20">B35</strain>
    </source>
</reference>
<dbReference type="GO" id="GO:0004673">
    <property type="term" value="F:protein histidine kinase activity"/>
    <property type="evidence" value="ECO:0007669"/>
    <property type="project" value="UniProtKB-EC"/>
</dbReference>
<dbReference type="SMART" id="SM00388">
    <property type="entry name" value="HisKA"/>
    <property type="match status" value="1"/>
</dbReference>
<dbReference type="EMBL" id="JBFSOO010000001">
    <property type="protein sequence ID" value="MEZ6852285.1"/>
    <property type="molecule type" value="Genomic_DNA"/>
</dbReference>
<dbReference type="InterPro" id="IPR036097">
    <property type="entry name" value="HisK_dim/P_sf"/>
</dbReference>
<evidence type="ECO:0000256" key="12">
    <source>
        <dbReference type="ARBA" id="ARBA00022840"/>
    </source>
</evidence>
<evidence type="ECO:0000256" key="4">
    <source>
        <dbReference type="ARBA" id="ARBA00012438"/>
    </source>
</evidence>
<dbReference type="PANTHER" id="PTHR45436:SF15">
    <property type="entry name" value="SENSOR HISTIDINE KINASE CUSS"/>
    <property type="match status" value="1"/>
</dbReference>
<comment type="catalytic activity">
    <reaction evidence="1">
        <text>ATP + protein L-histidine = ADP + protein N-phospho-L-histidine.</text>
        <dbReference type="EC" id="2.7.13.3"/>
    </reaction>
</comment>
<organism evidence="19 20">
    <name type="scientific">Halodesulfovibrio aestuarii</name>
    <dbReference type="NCBI Taxonomy" id="126333"/>
    <lineage>
        <taxon>Bacteria</taxon>
        <taxon>Pseudomonadati</taxon>
        <taxon>Thermodesulfobacteriota</taxon>
        <taxon>Desulfovibrionia</taxon>
        <taxon>Desulfovibrionales</taxon>
        <taxon>Desulfovibrionaceae</taxon>
        <taxon>Halodesulfovibrio</taxon>
    </lineage>
</organism>
<dbReference type="InterPro" id="IPR004358">
    <property type="entry name" value="Sig_transdc_His_kin-like_C"/>
</dbReference>
<evidence type="ECO:0000256" key="8">
    <source>
        <dbReference type="ARBA" id="ARBA00022679"/>
    </source>
</evidence>
<evidence type="ECO:0000256" key="13">
    <source>
        <dbReference type="ARBA" id="ARBA00022989"/>
    </source>
</evidence>
<dbReference type="Gene3D" id="1.10.287.130">
    <property type="match status" value="1"/>
</dbReference>
<dbReference type="InterPro" id="IPR036890">
    <property type="entry name" value="HATPase_C_sf"/>
</dbReference>
<keyword evidence="7" id="KW-0597">Phosphoprotein</keyword>
<dbReference type="Gene3D" id="3.30.565.10">
    <property type="entry name" value="Histidine kinase-like ATPase, C-terminal domain"/>
    <property type="match status" value="1"/>
</dbReference>
<sequence>MFSKPKNKFGVLRTCSLQARLAVAFAVITTLIVCATSFSIYSGLKTQLRTEDKQEFIEAATFIRDAVETLSITTDSKSWQLIWEYAVNAHGRLGVRVFSTNNELYLSTPNMDIPSDVFSLSTPPKYGVWTDPNSNIEYRTTSFLISTAPGQTWRVDASYDLSPTSELLSTYRWNLMILLLAGILLSVAISWFVSGYGLRPLRHVTTSIQGISSEHLSERIGEQPWPEELAGLAKSFDAMLERLEEAFTELSQFSADIAHEMRTPVNNMLSAASVMLNRNRDVAEYKQTLETIELEATHLSRLIENMLFLTRTEHMQAPLSIEECSIQEEFQFQYALLEALAEEKQVELRLQGEGVVTANKDLLRRALLNLVGNALRFTPTGGLIQLASEHLDGFVKITVSDTGSGIEAHHLPHIFTRFYRADIARADRSNTGLGLAFVQTIMAAHGGSVSVDTEVGKGTTFTLLFPDN</sequence>
<dbReference type="SUPFAM" id="SSF55874">
    <property type="entry name" value="ATPase domain of HSP90 chaperone/DNA topoisomerase II/histidine kinase"/>
    <property type="match status" value="1"/>
</dbReference>
<evidence type="ECO:0000313" key="20">
    <source>
        <dbReference type="Proteomes" id="UP001568358"/>
    </source>
</evidence>
<dbReference type="PANTHER" id="PTHR45436">
    <property type="entry name" value="SENSOR HISTIDINE KINASE YKOH"/>
    <property type="match status" value="1"/>
</dbReference>
<evidence type="ECO:0000256" key="3">
    <source>
        <dbReference type="ARBA" id="ARBA00004533"/>
    </source>
</evidence>
<dbReference type="InterPro" id="IPR003661">
    <property type="entry name" value="HisK_dim/P_dom"/>
</dbReference>
<dbReference type="InterPro" id="IPR003594">
    <property type="entry name" value="HATPase_dom"/>
</dbReference>
<evidence type="ECO:0000259" key="18">
    <source>
        <dbReference type="PROSITE" id="PS50885"/>
    </source>
</evidence>
<evidence type="ECO:0000256" key="5">
    <source>
        <dbReference type="ARBA" id="ARBA00022475"/>
    </source>
</evidence>
<evidence type="ECO:0000256" key="11">
    <source>
        <dbReference type="ARBA" id="ARBA00022777"/>
    </source>
</evidence>
<evidence type="ECO:0000256" key="6">
    <source>
        <dbReference type="ARBA" id="ARBA00022519"/>
    </source>
</evidence>
<evidence type="ECO:0000256" key="10">
    <source>
        <dbReference type="ARBA" id="ARBA00022741"/>
    </source>
</evidence>
<keyword evidence="6" id="KW-0997">Cell inner membrane</keyword>
<feature type="transmembrane region" description="Helical" evidence="16">
    <location>
        <begin position="21"/>
        <end position="41"/>
    </location>
</feature>
<dbReference type="Gene3D" id="6.10.340.10">
    <property type="match status" value="1"/>
</dbReference>
<gene>
    <name evidence="19" type="ORF">AB2Z07_01850</name>
</gene>
<evidence type="ECO:0000256" key="9">
    <source>
        <dbReference type="ARBA" id="ARBA00022692"/>
    </source>
</evidence>
<dbReference type="CDD" id="cd00082">
    <property type="entry name" value="HisKA"/>
    <property type="match status" value="1"/>
</dbReference>
<accession>A0ABV4JR94</accession>
<dbReference type="PROSITE" id="PS50885">
    <property type="entry name" value="HAMP"/>
    <property type="match status" value="1"/>
</dbReference>
<keyword evidence="14" id="KW-0902">Two-component regulatory system</keyword>
<evidence type="ECO:0000256" key="14">
    <source>
        <dbReference type="ARBA" id="ARBA00023012"/>
    </source>
</evidence>
<comment type="subcellular location">
    <subcellularLocation>
        <location evidence="3">Cell inner membrane</location>
    </subcellularLocation>
    <subcellularLocation>
        <location evidence="2">Membrane</location>
        <topology evidence="2">Multi-pass membrane protein</topology>
    </subcellularLocation>
</comment>
<evidence type="ECO:0000256" key="7">
    <source>
        <dbReference type="ARBA" id="ARBA00022553"/>
    </source>
</evidence>
<evidence type="ECO:0000259" key="17">
    <source>
        <dbReference type="PROSITE" id="PS50109"/>
    </source>
</evidence>
<keyword evidence="5" id="KW-1003">Cell membrane</keyword>
<keyword evidence="15 16" id="KW-0472">Membrane</keyword>
<keyword evidence="20" id="KW-1185">Reference proteome</keyword>
<dbReference type="PRINTS" id="PR00344">
    <property type="entry name" value="BCTRLSENSOR"/>
</dbReference>
<proteinExistence type="predicted"/>
<feature type="transmembrane region" description="Helical" evidence="16">
    <location>
        <begin position="171"/>
        <end position="193"/>
    </location>
</feature>
<keyword evidence="9 16" id="KW-0812">Transmembrane</keyword>
<comment type="caution">
    <text evidence="19">The sequence shown here is derived from an EMBL/GenBank/DDBJ whole genome shotgun (WGS) entry which is preliminary data.</text>
</comment>
<dbReference type="EC" id="2.7.13.3" evidence="4"/>
<dbReference type="PROSITE" id="PS50109">
    <property type="entry name" value="HIS_KIN"/>
    <property type="match status" value="1"/>
</dbReference>
<keyword evidence="10" id="KW-0547">Nucleotide-binding</keyword>
<dbReference type="SUPFAM" id="SSF47384">
    <property type="entry name" value="Homodimeric domain of signal transducing histidine kinase"/>
    <property type="match status" value="1"/>
</dbReference>